<reference evidence="1 2" key="2">
    <citation type="journal article" date="2013" name="Int. J. Syst. Evol. Microbiol.">
        <title>Methylophaga nitratireducenticrescens sp. nov. and Methylophaga frappieri sp. nov., isolated from the biofilm of the methanol-fed denitrification system treating the seawater at the Montreal Biodome.</title>
        <authorList>
            <person name="Villeneuve C."/>
            <person name="Martineau C."/>
            <person name="Mauffrey F."/>
            <person name="Villemur R."/>
        </authorList>
    </citation>
    <scope>NUCLEOTIDE SEQUENCE [LARGE SCALE GENOMIC DNA]</scope>
    <source>
        <strain evidence="1 2">JAM1</strain>
    </source>
</reference>
<dbReference type="HOGENOM" id="CLU_3027104_0_0_6"/>
<dbReference type="Proteomes" id="UP000009144">
    <property type="component" value="Chromosome"/>
</dbReference>
<dbReference type="STRING" id="754476.Q7A_1753"/>
<dbReference type="RefSeq" id="WP_014706946.1">
    <property type="nucleotide sequence ID" value="NC_017857.3"/>
</dbReference>
<organism evidence="1 2">
    <name type="scientific">Methylophaga nitratireducenticrescens</name>
    <dbReference type="NCBI Taxonomy" id="754476"/>
    <lineage>
        <taxon>Bacteria</taxon>
        <taxon>Pseudomonadati</taxon>
        <taxon>Pseudomonadota</taxon>
        <taxon>Gammaproteobacteria</taxon>
        <taxon>Thiotrichales</taxon>
        <taxon>Piscirickettsiaceae</taxon>
        <taxon>Methylophaga</taxon>
    </lineage>
</organism>
<keyword evidence="2" id="KW-1185">Reference proteome</keyword>
<dbReference type="PATRIC" id="fig|754476.3.peg.1732"/>
<dbReference type="AlphaFoldDB" id="I1XJK6"/>
<evidence type="ECO:0000313" key="1">
    <source>
        <dbReference type="EMBL" id="AFI84575.1"/>
    </source>
</evidence>
<sequence length="55" mass="6367">MKTLTQDLETWAQLYADDNIFEHNGKIIDSEKAFRTAGLHAQAKPSYQEWLTLID</sequence>
<dbReference type="EMBL" id="CP003390">
    <property type="protein sequence ID" value="AFI84575.1"/>
    <property type="molecule type" value="Genomic_DNA"/>
</dbReference>
<name>I1XJK6_METNJ</name>
<gene>
    <name evidence="1" type="ordered locus">Q7A_1753</name>
</gene>
<proteinExistence type="predicted"/>
<reference evidence="1 2" key="1">
    <citation type="journal article" date="2012" name="J. Bacteriol.">
        <title>Complete genome sequences of Methylophaga sp. strain JAM1 and Methylophaga sp. strain JAM7.</title>
        <authorList>
            <person name="Villeneuve C."/>
            <person name="Martineau C."/>
            <person name="Mauffrey F."/>
            <person name="Villemur R."/>
        </authorList>
    </citation>
    <scope>NUCLEOTIDE SEQUENCE [LARGE SCALE GENOMIC DNA]</scope>
    <source>
        <strain evidence="1 2">JAM1</strain>
    </source>
</reference>
<accession>I1XJK6</accession>
<evidence type="ECO:0000313" key="2">
    <source>
        <dbReference type="Proteomes" id="UP000009144"/>
    </source>
</evidence>
<protein>
    <submittedName>
        <fullName evidence="1">Uncharacterized protein</fullName>
    </submittedName>
</protein>